<sequence>MNLTINNSSGLTLLVAEGTIDEASLNEISREVEKLSTTSEKHMLLDCSCSNALIYSRIGFSGFVNRLLYLKSKQANITLFGCDDQIKKLFRLLKLEQLFNFSPTLDEAYLSLHQSSPAMLAVATGPAPVPSAKPASV</sequence>
<dbReference type="Pfam" id="PF01740">
    <property type="entry name" value="STAS"/>
    <property type="match status" value="1"/>
</dbReference>
<organism evidence="2 3">
    <name type="scientific">Pontibacter ummariensis</name>
    <dbReference type="NCBI Taxonomy" id="1610492"/>
    <lineage>
        <taxon>Bacteria</taxon>
        <taxon>Pseudomonadati</taxon>
        <taxon>Bacteroidota</taxon>
        <taxon>Cytophagia</taxon>
        <taxon>Cytophagales</taxon>
        <taxon>Hymenobacteraceae</taxon>
        <taxon>Pontibacter</taxon>
    </lineage>
</organism>
<proteinExistence type="predicted"/>
<dbReference type="OrthoDB" id="9793697at2"/>
<protein>
    <submittedName>
        <fullName evidence="2">STAS domain-containing protein</fullName>
    </submittedName>
</protein>
<dbReference type="CDD" id="cd07043">
    <property type="entry name" value="STAS_anti-anti-sigma_factors"/>
    <property type="match status" value="1"/>
</dbReference>
<accession>A0A239DBB8</accession>
<dbReference type="InterPro" id="IPR002645">
    <property type="entry name" value="STAS_dom"/>
</dbReference>
<dbReference type="RefSeq" id="WP_089318325.1">
    <property type="nucleotide sequence ID" value="NZ_FZOQ01000004.1"/>
</dbReference>
<dbReference type="AlphaFoldDB" id="A0A239DBB8"/>
<reference evidence="3" key="1">
    <citation type="submission" date="2017-06" db="EMBL/GenBank/DDBJ databases">
        <authorList>
            <person name="Varghese N."/>
            <person name="Submissions S."/>
        </authorList>
    </citation>
    <scope>NUCLEOTIDE SEQUENCE [LARGE SCALE GENOMIC DNA]</scope>
    <source>
        <strain evidence="3">NKM1</strain>
    </source>
</reference>
<name>A0A239DBB8_9BACT</name>
<keyword evidence="3" id="KW-1185">Reference proteome</keyword>
<feature type="domain" description="STAS" evidence="1">
    <location>
        <begin position="6"/>
        <end position="108"/>
    </location>
</feature>
<dbReference type="Gene3D" id="3.30.750.24">
    <property type="entry name" value="STAS domain"/>
    <property type="match status" value="1"/>
</dbReference>
<evidence type="ECO:0000313" key="2">
    <source>
        <dbReference type="EMBL" id="SNS29412.1"/>
    </source>
</evidence>
<dbReference type="EMBL" id="FZOQ01000004">
    <property type="protein sequence ID" value="SNS29412.1"/>
    <property type="molecule type" value="Genomic_DNA"/>
</dbReference>
<evidence type="ECO:0000313" key="3">
    <source>
        <dbReference type="Proteomes" id="UP000198432"/>
    </source>
</evidence>
<evidence type="ECO:0000259" key="1">
    <source>
        <dbReference type="Pfam" id="PF01740"/>
    </source>
</evidence>
<gene>
    <name evidence="2" type="ORF">SAMN06296052_104141</name>
</gene>
<dbReference type="InterPro" id="IPR036513">
    <property type="entry name" value="STAS_dom_sf"/>
</dbReference>
<dbReference type="SUPFAM" id="SSF52091">
    <property type="entry name" value="SpoIIaa-like"/>
    <property type="match status" value="1"/>
</dbReference>
<dbReference type="Proteomes" id="UP000198432">
    <property type="component" value="Unassembled WGS sequence"/>
</dbReference>